<evidence type="ECO:0000313" key="3">
    <source>
        <dbReference type="Proteomes" id="UP000746160"/>
    </source>
</evidence>
<comment type="caution">
    <text evidence="2">The sequence shown here is derived from an EMBL/GenBank/DDBJ whole genome shotgun (WGS) entry which is preliminary data.</text>
</comment>
<dbReference type="AlphaFoldDB" id="A0A9Q3LAL0"/>
<dbReference type="EMBL" id="JABZFG010000012">
    <property type="protein sequence ID" value="MBW0602916.1"/>
    <property type="molecule type" value="Genomic_DNA"/>
</dbReference>
<organism evidence="2 3">
    <name type="scientific">Mycoplasmopsis anatis</name>
    <dbReference type="NCBI Taxonomy" id="171279"/>
    <lineage>
        <taxon>Bacteria</taxon>
        <taxon>Bacillati</taxon>
        <taxon>Mycoplasmatota</taxon>
        <taxon>Mycoplasmoidales</taxon>
        <taxon>Metamycoplasmataceae</taxon>
        <taxon>Mycoplasmopsis</taxon>
    </lineage>
</organism>
<protein>
    <submittedName>
        <fullName evidence="2">Uncharacterized protein</fullName>
    </submittedName>
</protein>
<reference evidence="2" key="1">
    <citation type="journal article" date="2021" name="Genes Genomics">
        <title>Comparative genomic analysis of Mycoplasma anatis strains.</title>
        <authorList>
            <person name="Zhou Q."/>
            <person name="Mai K."/>
            <person name="Yang D."/>
            <person name="Liu J."/>
            <person name="Yan Z."/>
            <person name="Luo C."/>
            <person name="Tan Y."/>
            <person name="Cao S."/>
            <person name="Zhou Q."/>
            <person name="Chen L."/>
            <person name="Chen F."/>
        </authorList>
    </citation>
    <scope>NUCLEOTIDE SEQUENCE</scope>
    <source>
        <strain evidence="2">DP07</strain>
    </source>
</reference>
<dbReference type="RefSeq" id="WP_218675487.1">
    <property type="nucleotide sequence ID" value="NZ_JABZFC010000014.1"/>
</dbReference>
<evidence type="ECO:0000313" key="2">
    <source>
        <dbReference type="EMBL" id="MBW0602916.1"/>
    </source>
</evidence>
<keyword evidence="1" id="KW-0732">Signal</keyword>
<gene>
    <name evidence="2" type="ORF">MADP07_00655</name>
</gene>
<dbReference type="NCBIfam" id="NF045954">
    <property type="entry name" value="MAG1430_dom"/>
    <property type="match status" value="1"/>
</dbReference>
<feature type="chain" id="PRO_5040155747" evidence="1">
    <location>
        <begin position="23"/>
        <end position="452"/>
    </location>
</feature>
<dbReference type="Proteomes" id="UP000746160">
    <property type="component" value="Unassembled WGS sequence"/>
</dbReference>
<sequence>MKTKFKNIILGTVLLSTVSASATLLSIKAIKQENILKNKNIVPIKTTGLTFNLADLKLSVKDEITKTKYASEFVNSYPRLFKNDVSTYYELNYKEYWENQFKLKDINDFVNKNYSLITKNLKNINELFLDYNVTFYSYANDFTGELFLKIVLIDKEDQKLFNENKLDQTKIKRFEHLYKVDGFKKLEKVENTNYYKFYPHSGSISKIRIKDYIKGYESVEKFKKAVSEEEKSETLNSLLWDAVKYTNSTNIDYSAIKLQFNVNQDDPDLVALNVPVYSQVYEATEDNLSNINKKVNIGNNIQSEMFYLDFLYANEIYDLLTVVQKDGSHIYNLTVDELVAGYNKETMSYYNLKISLIPTTDESKNRENQKKLDRLLSKFDIQFYPPVKNLQTNCLEIQYKLIPHRTVFNKENTMIEFDFTSKFITPSNTNDKKGFSLESFRKIQDSNTESNN</sequence>
<accession>A0A9Q3LAL0</accession>
<evidence type="ECO:0000256" key="1">
    <source>
        <dbReference type="SAM" id="SignalP"/>
    </source>
</evidence>
<name>A0A9Q3LAL0_9BACT</name>
<proteinExistence type="predicted"/>
<feature type="signal peptide" evidence="1">
    <location>
        <begin position="1"/>
        <end position="22"/>
    </location>
</feature>